<proteinExistence type="predicted"/>
<dbReference type="AlphaFoldDB" id="A0ABC9YEX7"/>
<sequence length="203" mass="22166">MLWGLAMPHTDLRARLLNAIESFHPLAQRGKAVGLVCKPPDLHPRVPNPLPGALRPSARLAASKPPADGRETAPASSSKAHTNTAAKPKQLSWLCLSPMGCQTPQDRLPQQLFMLPQLPHPPTASGLSPRPWVGGGDHGCAHPAGRAGVVSAITPEQQPEWEHMKKLAQEERQRVALQMSLNQLQLFVQRENDMEIANKHSYP</sequence>
<gene>
    <name evidence="2" type="ORF">GRJ2_003307300</name>
</gene>
<comment type="caution">
    <text evidence="2">The sequence shown here is derived from an EMBL/GenBank/DDBJ whole genome shotgun (WGS) entry which is preliminary data.</text>
</comment>
<keyword evidence="3" id="KW-1185">Reference proteome</keyword>
<dbReference type="EMBL" id="BAAFJT010000260">
    <property type="protein sequence ID" value="GAB0208416.1"/>
    <property type="molecule type" value="Genomic_DNA"/>
</dbReference>
<evidence type="ECO:0000313" key="2">
    <source>
        <dbReference type="EMBL" id="GAB0208416.1"/>
    </source>
</evidence>
<protein>
    <submittedName>
        <fullName evidence="2">MAGE-like protein 2</fullName>
    </submittedName>
</protein>
<feature type="region of interest" description="Disordered" evidence="1">
    <location>
        <begin position="44"/>
        <end position="85"/>
    </location>
</feature>
<evidence type="ECO:0000313" key="3">
    <source>
        <dbReference type="Proteomes" id="UP001623348"/>
    </source>
</evidence>
<reference evidence="2 3" key="1">
    <citation type="submission" date="2024-06" db="EMBL/GenBank/DDBJ databases">
        <title>The draft genome of Grus japonensis, version 3.</title>
        <authorList>
            <person name="Nabeshima K."/>
            <person name="Suzuki S."/>
            <person name="Onuma M."/>
        </authorList>
    </citation>
    <scope>NUCLEOTIDE SEQUENCE [LARGE SCALE GENOMIC DNA]</scope>
    <source>
        <strain evidence="2 3">451A</strain>
    </source>
</reference>
<name>A0ABC9YEX7_GRUJA</name>
<organism evidence="2 3">
    <name type="scientific">Grus japonensis</name>
    <name type="common">Japanese crane</name>
    <name type="synonym">Red-crowned crane</name>
    <dbReference type="NCBI Taxonomy" id="30415"/>
    <lineage>
        <taxon>Eukaryota</taxon>
        <taxon>Metazoa</taxon>
        <taxon>Chordata</taxon>
        <taxon>Craniata</taxon>
        <taxon>Vertebrata</taxon>
        <taxon>Euteleostomi</taxon>
        <taxon>Archelosauria</taxon>
        <taxon>Archosauria</taxon>
        <taxon>Dinosauria</taxon>
        <taxon>Saurischia</taxon>
        <taxon>Theropoda</taxon>
        <taxon>Coelurosauria</taxon>
        <taxon>Aves</taxon>
        <taxon>Neognathae</taxon>
        <taxon>Neoaves</taxon>
        <taxon>Gruiformes</taxon>
        <taxon>Gruidae</taxon>
        <taxon>Grus</taxon>
    </lineage>
</organism>
<accession>A0ABC9YEX7</accession>
<evidence type="ECO:0000256" key="1">
    <source>
        <dbReference type="SAM" id="MobiDB-lite"/>
    </source>
</evidence>
<dbReference type="Proteomes" id="UP001623348">
    <property type="component" value="Unassembled WGS sequence"/>
</dbReference>
<feature type="compositionally biased region" description="Polar residues" evidence="1">
    <location>
        <begin position="74"/>
        <end position="85"/>
    </location>
</feature>